<feature type="signal peptide" evidence="1">
    <location>
        <begin position="1"/>
        <end position="30"/>
    </location>
</feature>
<proteinExistence type="predicted"/>
<dbReference type="KEGG" id="bhu:bhn_I2139"/>
<dbReference type="Gene3D" id="3.40.1000.10">
    <property type="entry name" value="Mog1/PsbP, alpha/beta/alpha sandwich"/>
    <property type="match status" value="1"/>
</dbReference>
<evidence type="ECO:0000256" key="1">
    <source>
        <dbReference type="SAM" id="SignalP"/>
    </source>
</evidence>
<dbReference type="RefSeq" id="WP_071176793.1">
    <property type="nucleotide sequence ID" value="NZ_CP017831.1"/>
</dbReference>
<evidence type="ECO:0000313" key="2">
    <source>
        <dbReference type="EMBL" id="AOZ97172.1"/>
    </source>
</evidence>
<feature type="chain" id="PRO_5009444073" description="PsbP C-terminal domain-containing protein" evidence="1">
    <location>
        <begin position="31"/>
        <end position="200"/>
    </location>
</feature>
<dbReference type="EMBL" id="CP017831">
    <property type="protein sequence ID" value="AOZ97172.1"/>
    <property type="molecule type" value="Genomic_DNA"/>
</dbReference>
<dbReference type="AlphaFoldDB" id="A0A1D9P3V9"/>
<accession>A0A1D9P3V9</accession>
<keyword evidence="1" id="KW-0732">Signal</keyword>
<evidence type="ECO:0000313" key="3">
    <source>
        <dbReference type="Proteomes" id="UP000179284"/>
    </source>
</evidence>
<name>A0A1D9P3V9_9FIRM</name>
<reference evidence="3" key="1">
    <citation type="submission" date="2016-10" db="EMBL/GenBank/DDBJ databases">
        <title>The complete genome sequence of the rumen bacterium Butyrivibrio hungatei MB2003.</title>
        <authorList>
            <person name="Palevich N."/>
            <person name="Kelly W.J."/>
            <person name="Leahy S.C."/>
            <person name="Altermann E."/>
            <person name="Rakonjac J."/>
            <person name="Attwood G.T."/>
        </authorList>
    </citation>
    <scope>NUCLEOTIDE SEQUENCE [LARGE SCALE GENOMIC DNA]</scope>
    <source>
        <strain evidence="3">MB2003</strain>
    </source>
</reference>
<protein>
    <recommendedName>
        <fullName evidence="4">PsbP C-terminal domain-containing protein</fullName>
    </recommendedName>
</protein>
<evidence type="ECO:0008006" key="4">
    <source>
        <dbReference type="Google" id="ProtNLM"/>
    </source>
</evidence>
<keyword evidence="3" id="KW-1185">Reference proteome</keyword>
<gene>
    <name evidence="2" type="ORF">bhn_I2139</name>
</gene>
<sequence>MKKVKIVAGCVMTFALVLVAALSNSSVANAMVEEDLKEAHHCTFVIPNDFVPGEEKDLFLNRNYPMESSMIAYNVLYNGNDIVLTNREKEEHPEAIAEAVVDNTEKLTKDKYLEIMSESYNKAYGEDVGLSVTSFENVEIDGFPGYKIVSEYQKSGEEKIHQTVVIVLSKYRTFTITYQRAEDDDCEALFEKSIATIHVK</sequence>
<dbReference type="Proteomes" id="UP000179284">
    <property type="component" value="Chromosome I"/>
</dbReference>
<organism evidence="2 3">
    <name type="scientific">Butyrivibrio hungatei</name>
    <dbReference type="NCBI Taxonomy" id="185008"/>
    <lineage>
        <taxon>Bacteria</taxon>
        <taxon>Bacillati</taxon>
        <taxon>Bacillota</taxon>
        <taxon>Clostridia</taxon>
        <taxon>Lachnospirales</taxon>
        <taxon>Lachnospiraceae</taxon>
        <taxon>Butyrivibrio</taxon>
    </lineage>
</organism>
<dbReference type="OrthoDB" id="2001888at2"/>